<comment type="caution">
    <text evidence="1">The sequence shown here is derived from an EMBL/GenBank/DDBJ whole genome shotgun (WGS) entry which is preliminary data.</text>
</comment>
<name>A0ACB9Z1L7_9PEZI</name>
<gene>
    <name evidence="1" type="ORF">F4820DRAFT_420267</name>
</gene>
<proteinExistence type="predicted"/>
<accession>A0ACB9Z1L7</accession>
<sequence length="533" mass="59351">MHIGLSSSRRDQAALHLLIINSFHDFMQYMPNMTTRLAGNITLNPLDHFPPSNYTYFCSYLTLKDGATPAEVVDVLQEALRRTFTQLPWLSGKVCLQSSSVPGWRPGQLEIRYDTADFEGNVPLRQLRVKHLDPEEVGMSYEDLKEGGFPLNVFEDEQLTAGDLLLRYEDSPDCLSAQANFMEGACLFLIATQHAACDGTSYFDVWKIFATNCDYLQRPGSPWPEPPSAESTDRTILDHIWKGEGTGTPMAHVKADSWSLLDLQMPGAPEPKAPTSFMTLSDESMQAALFYISPENFSALQKRCAKNSPPGMNVSSNDALSALIWRCMMRAKQKAKQKAALAGNRISTSGADLDTAEARLFMTHDARPDISQSMPMLYLGNLFFVNILGMPLNTLTAPETSLAQIAQAIRSVLNKATPQALLDAYTLAKEVDDLNRIRLKRGHTPNSLDIVISSLLMFPVEGVKFGGRVFANGGLPDAVRPLMRRFNRASQFSFVLPRKPYGGVEFVLNLFDDEMDILLEDEEFGESCMHYSF</sequence>
<keyword evidence="2" id="KW-1185">Reference proteome</keyword>
<organism evidence="1 2">
    <name type="scientific">Hypoxylon rubiginosum</name>
    <dbReference type="NCBI Taxonomy" id="110542"/>
    <lineage>
        <taxon>Eukaryota</taxon>
        <taxon>Fungi</taxon>
        <taxon>Dikarya</taxon>
        <taxon>Ascomycota</taxon>
        <taxon>Pezizomycotina</taxon>
        <taxon>Sordariomycetes</taxon>
        <taxon>Xylariomycetidae</taxon>
        <taxon>Xylariales</taxon>
        <taxon>Hypoxylaceae</taxon>
        <taxon>Hypoxylon</taxon>
    </lineage>
</organism>
<protein>
    <submittedName>
        <fullName evidence="1">Uncharacterized protein</fullName>
    </submittedName>
</protein>
<dbReference type="EMBL" id="MU393472">
    <property type="protein sequence ID" value="KAI4865383.1"/>
    <property type="molecule type" value="Genomic_DNA"/>
</dbReference>
<evidence type="ECO:0000313" key="1">
    <source>
        <dbReference type="EMBL" id="KAI4865383.1"/>
    </source>
</evidence>
<dbReference type="Proteomes" id="UP001497700">
    <property type="component" value="Unassembled WGS sequence"/>
</dbReference>
<evidence type="ECO:0000313" key="2">
    <source>
        <dbReference type="Proteomes" id="UP001497700"/>
    </source>
</evidence>
<reference evidence="1 2" key="1">
    <citation type="journal article" date="2022" name="New Phytol.">
        <title>Ecological generalism drives hyperdiversity of secondary metabolite gene clusters in xylarialean endophytes.</title>
        <authorList>
            <person name="Franco M.E.E."/>
            <person name="Wisecaver J.H."/>
            <person name="Arnold A.E."/>
            <person name="Ju Y.M."/>
            <person name="Slot J.C."/>
            <person name="Ahrendt S."/>
            <person name="Moore L.P."/>
            <person name="Eastman K.E."/>
            <person name="Scott K."/>
            <person name="Konkel Z."/>
            <person name="Mondo S.J."/>
            <person name="Kuo A."/>
            <person name="Hayes R.D."/>
            <person name="Haridas S."/>
            <person name="Andreopoulos B."/>
            <person name="Riley R."/>
            <person name="LaButti K."/>
            <person name="Pangilinan J."/>
            <person name="Lipzen A."/>
            <person name="Amirebrahimi M."/>
            <person name="Yan J."/>
            <person name="Adam C."/>
            <person name="Keymanesh K."/>
            <person name="Ng V."/>
            <person name="Louie K."/>
            <person name="Northen T."/>
            <person name="Drula E."/>
            <person name="Henrissat B."/>
            <person name="Hsieh H.M."/>
            <person name="Youens-Clark K."/>
            <person name="Lutzoni F."/>
            <person name="Miadlikowska J."/>
            <person name="Eastwood D.C."/>
            <person name="Hamelin R.C."/>
            <person name="Grigoriev I.V."/>
            <person name="U'Ren J.M."/>
        </authorList>
    </citation>
    <scope>NUCLEOTIDE SEQUENCE [LARGE SCALE GENOMIC DNA]</scope>
    <source>
        <strain evidence="1 2">CBS 119005</strain>
    </source>
</reference>